<dbReference type="RefSeq" id="WP_259089177.1">
    <property type="nucleotide sequence ID" value="NZ_BAAAZC010000009.1"/>
</dbReference>
<sequence length="60" mass="6702">MRNRERRNKSFHKKQLFVFTKTNSFGTPDINTRLISISRGGSSFAINTPLYPAGGALDEG</sequence>
<accession>A0ABP7PML6</accession>
<reference evidence="2" key="1">
    <citation type="journal article" date="2019" name="Int. J. Syst. Evol. Microbiol.">
        <title>The Global Catalogue of Microorganisms (GCM) 10K type strain sequencing project: providing services to taxonomists for standard genome sequencing and annotation.</title>
        <authorList>
            <consortium name="The Broad Institute Genomics Platform"/>
            <consortium name="The Broad Institute Genome Sequencing Center for Infectious Disease"/>
            <person name="Wu L."/>
            <person name="Ma J."/>
        </authorList>
    </citation>
    <scope>NUCLEOTIDE SEQUENCE [LARGE SCALE GENOMIC DNA]</scope>
    <source>
        <strain evidence="2">JCM 16601</strain>
    </source>
</reference>
<dbReference type="EMBL" id="BAAAZC010000009">
    <property type="protein sequence ID" value="GAA3968062.1"/>
    <property type="molecule type" value="Genomic_DNA"/>
</dbReference>
<comment type="caution">
    <text evidence="1">The sequence shown here is derived from an EMBL/GenBank/DDBJ whole genome shotgun (WGS) entry which is preliminary data.</text>
</comment>
<evidence type="ECO:0000313" key="1">
    <source>
        <dbReference type="EMBL" id="GAA3968062.1"/>
    </source>
</evidence>
<gene>
    <name evidence="1" type="ORF">GCM10022210_16140</name>
</gene>
<dbReference type="Proteomes" id="UP001500742">
    <property type="component" value="Unassembled WGS sequence"/>
</dbReference>
<name>A0ABP7PML6_9SPHI</name>
<protein>
    <submittedName>
        <fullName evidence="1">Uncharacterized protein</fullName>
    </submittedName>
</protein>
<proteinExistence type="predicted"/>
<organism evidence="1 2">
    <name type="scientific">Mucilaginibacter dorajii</name>
    <dbReference type="NCBI Taxonomy" id="692994"/>
    <lineage>
        <taxon>Bacteria</taxon>
        <taxon>Pseudomonadati</taxon>
        <taxon>Bacteroidota</taxon>
        <taxon>Sphingobacteriia</taxon>
        <taxon>Sphingobacteriales</taxon>
        <taxon>Sphingobacteriaceae</taxon>
        <taxon>Mucilaginibacter</taxon>
    </lineage>
</organism>
<evidence type="ECO:0000313" key="2">
    <source>
        <dbReference type="Proteomes" id="UP001500742"/>
    </source>
</evidence>
<keyword evidence="2" id="KW-1185">Reference proteome</keyword>